<proteinExistence type="predicted"/>
<dbReference type="AlphaFoldDB" id="A0A4Y2SI37"/>
<keyword evidence="3" id="KW-1185">Reference proteome</keyword>
<dbReference type="EMBL" id="BGPR01022031">
    <property type="protein sequence ID" value="GBN87892.1"/>
    <property type="molecule type" value="Genomic_DNA"/>
</dbReference>
<dbReference type="EMBL" id="BGPR01018819">
    <property type="protein sequence ID" value="GBN80225.1"/>
    <property type="molecule type" value="Genomic_DNA"/>
</dbReference>
<protein>
    <submittedName>
        <fullName evidence="2">Uncharacterized protein</fullName>
    </submittedName>
</protein>
<evidence type="ECO:0000313" key="1">
    <source>
        <dbReference type="EMBL" id="GBN80225.1"/>
    </source>
</evidence>
<sequence>MAIDFARWEGPICPTGGHGLPEKGARPAVWGDEWNEIGLKFLPDYYLSTTVEYPVQKFSPMGGPSIPGPLASPLHHNMAEYRTPPMTQYLKP</sequence>
<evidence type="ECO:0000313" key="2">
    <source>
        <dbReference type="EMBL" id="GBN87892.1"/>
    </source>
</evidence>
<reference evidence="2 3" key="1">
    <citation type="journal article" date="2019" name="Sci. Rep.">
        <title>Orb-weaving spider Araneus ventricosus genome elucidates the spidroin gene catalogue.</title>
        <authorList>
            <person name="Kono N."/>
            <person name="Nakamura H."/>
            <person name="Ohtoshi R."/>
            <person name="Moran D.A.P."/>
            <person name="Shinohara A."/>
            <person name="Yoshida Y."/>
            <person name="Fujiwara M."/>
            <person name="Mori M."/>
            <person name="Tomita M."/>
            <person name="Arakawa K."/>
        </authorList>
    </citation>
    <scope>NUCLEOTIDE SEQUENCE [LARGE SCALE GENOMIC DNA]</scope>
</reference>
<evidence type="ECO:0000313" key="3">
    <source>
        <dbReference type="Proteomes" id="UP000499080"/>
    </source>
</evidence>
<accession>A0A4Y2SI37</accession>
<gene>
    <name evidence="1" type="ORF">AVEN_230423_1</name>
    <name evidence="2" type="ORF">AVEN_23847_1</name>
</gene>
<name>A0A4Y2SI37_ARAVE</name>
<comment type="caution">
    <text evidence="2">The sequence shown here is derived from an EMBL/GenBank/DDBJ whole genome shotgun (WGS) entry which is preliminary data.</text>
</comment>
<dbReference type="Proteomes" id="UP000499080">
    <property type="component" value="Unassembled WGS sequence"/>
</dbReference>
<organism evidence="2 3">
    <name type="scientific">Araneus ventricosus</name>
    <name type="common">Orbweaver spider</name>
    <name type="synonym">Epeira ventricosa</name>
    <dbReference type="NCBI Taxonomy" id="182803"/>
    <lineage>
        <taxon>Eukaryota</taxon>
        <taxon>Metazoa</taxon>
        <taxon>Ecdysozoa</taxon>
        <taxon>Arthropoda</taxon>
        <taxon>Chelicerata</taxon>
        <taxon>Arachnida</taxon>
        <taxon>Araneae</taxon>
        <taxon>Araneomorphae</taxon>
        <taxon>Entelegynae</taxon>
        <taxon>Araneoidea</taxon>
        <taxon>Araneidae</taxon>
        <taxon>Araneus</taxon>
    </lineage>
</organism>